<sequence length="223" mass="23866">MSSARVPRFVPTYAQSPALVTLSNSTLACRTTPLASAPQQPTSPRAVSSVSCRMPEFRNPSGVRRVMPQLPRFRRSYRHPQMQRLSVSHRMYRGPKYARIWRVDRKPPSALSSELRDLTHPGTQACGFENSCICAATQLTSGCQLCVLTQLGMHLAQLNSMCNSSSSTASGAGQSTSTTTTSGSGATMTPARGQTTSDGTNAMPVGLVEVVGMMLLGMIALLV</sequence>
<dbReference type="PROSITE" id="PS51257">
    <property type="entry name" value="PROKAR_LIPOPROTEIN"/>
    <property type="match status" value="1"/>
</dbReference>
<accession>M5FYU9</accession>
<keyword evidence="3" id="KW-1185">Reference proteome</keyword>
<dbReference type="Proteomes" id="UP000030653">
    <property type="component" value="Unassembled WGS sequence"/>
</dbReference>
<organism evidence="2 3">
    <name type="scientific">Dacryopinax primogenitus (strain DJM 731)</name>
    <name type="common">Brown rot fungus</name>
    <dbReference type="NCBI Taxonomy" id="1858805"/>
    <lineage>
        <taxon>Eukaryota</taxon>
        <taxon>Fungi</taxon>
        <taxon>Dikarya</taxon>
        <taxon>Basidiomycota</taxon>
        <taxon>Agaricomycotina</taxon>
        <taxon>Dacrymycetes</taxon>
        <taxon>Dacrymycetales</taxon>
        <taxon>Dacrymycetaceae</taxon>
        <taxon>Dacryopinax</taxon>
    </lineage>
</organism>
<dbReference type="EMBL" id="JH795872">
    <property type="protein sequence ID" value="EJT98736.1"/>
    <property type="molecule type" value="Genomic_DNA"/>
</dbReference>
<evidence type="ECO:0000313" key="3">
    <source>
        <dbReference type="Proteomes" id="UP000030653"/>
    </source>
</evidence>
<evidence type="ECO:0000256" key="1">
    <source>
        <dbReference type="SAM" id="MobiDB-lite"/>
    </source>
</evidence>
<feature type="region of interest" description="Disordered" evidence="1">
    <location>
        <begin position="166"/>
        <end position="202"/>
    </location>
</feature>
<reference evidence="2 3" key="1">
    <citation type="journal article" date="2012" name="Science">
        <title>The Paleozoic origin of enzymatic lignin decomposition reconstructed from 31 fungal genomes.</title>
        <authorList>
            <person name="Floudas D."/>
            <person name="Binder M."/>
            <person name="Riley R."/>
            <person name="Barry K."/>
            <person name="Blanchette R.A."/>
            <person name="Henrissat B."/>
            <person name="Martinez A.T."/>
            <person name="Otillar R."/>
            <person name="Spatafora J.W."/>
            <person name="Yadav J.S."/>
            <person name="Aerts A."/>
            <person name="Benoit I."/>
            <person name="Boyd A."/>
            <person name="Carlson A."/>
            <person name="Copeland A."/>
            <person name="Coutinho P.M."/>
            <person name="de Vries R.P."/>
            <person name="Ferreira P."/>
            <person name="Findley K."/>
            <person name="Foster B."/>
            <person name="Gaskell J."/>
            <person name="Glotzer D."/>
            <person name="Gorecki P."/>
            <person name="Heitman J."/>
            <person name="Hesse C."/>
            <person name="Hori C."/>
            <person name="Igarashi K."/>
            <person name="Jurgens J.A."/>
            <person name="Kallen N."/>
            <person name="Kersten P."/>
            <person name="Kohler A."/>
            <person name="Kuees U."/>
            <person name="Kumar T.K.A."/>
            <person name="Kuo A."/>
            <person name="LaButti K."/>
            <person name="Larrondo L.F."/>
            <person name="Lindquist E."/>
            <person name="Ling A."/>
            <person name="Lombard V."/>
            <person name="Lucas S."/>
            <person name="Lundell T."/>
            <person name="Martin R."/>
            <person name="McLaughlin D.J."/>
            <person name="Morgenstern I."/>
            <person name="Morin E."/>
            <person name="Murat C."/>
            <person name="Nagy L.G."/>
            <person name="Nolan M."/>
            <person name="Ohm R.A."/>
            <person name="Patyshakuliyeva A."/>
            <person name="Rokas A."/>
            <person name="Ruiz-Duenas F.J."/>
            <person name="Sabat G."/>
            <person name="Salamov A."/>
            <person name="Samejima M."/>
            <person name="Schmutz J."/>
            <person name="Slot J.C."/>
            <person name="St John F."/>
            <person name="Stenlid J."/>
            <person name="Sun H."/>
            <person name="Sun S."/>
            <person name="Syed K."/>
            <person name="Tsang A."/>
            <person name="Wiebenga A."/>
            <person name="Young D."/>
            <person name="Pisabarro A."/>
            <person name="Eastwood D.C."/>
            <person name="Martin F."/>
            <person name="Cullen D."/>
            <person name="Grigoriev I.V."/>
            <person name="Hibbett D.S."/>
        </authorList>
    </citation>
    <scope>NUCLEOTIDE SEQUENCE [LARGE SCALE GENOMIC DNA]</scope>
    <source>
        <strain evidence="2 3">DJM-731 SS1</strain>
    </source>
</reference>
<dbReference type="GeneID" id="63688699"/>
<protein>
    <submittedName>
        <fullName evidence="2">Uncharacterized protein</fullName>
    </submittedName>
</protein>
<gene>
    <name evidence="2" type="ORF">DACRYDRAFT_24310</name>
</gene>
<dbReference type="AlphaFoldDB" id="M5FYU9"/>
<evidence type="ECO:0000313" key="2">
    <source>
        <dbReference type="EMBL" id="EJT98736.1"/>
    </source>
</evidence>
<dbReference type="HOGENOM" id="CLU_1240105_0_0_1"/>
<dbReference type="RefSeq" id="XP_040625634.1">
    <property type="nucleotide sequence ID" value="XM_040773637.1"/>
</dbReference>
<proteinExistence type="predicted"/>
<feature type="compositionally biased region" description="Low complexity" evidence="1">
    <location>
        <begin position="166"/>
        <end position="187"/>
    </location>
</feature>
<name>M5FYU9_DACPD</name>